<evidence type="ECO:0000313" key="3">
    <source>
        <dbReference type="Proteomes" id="UP001346869"/>
    </source>
</evidence>
<keyword evidence="3" id="KW-1185">Reference proteome</keyword>
<dbReference type="InterPro" id="IPR040117">
    <property type="entry name" value="GCSF/MGF"/>
</dbReference>
<comment type="caution">
    <text evidence="2">The sequence shown here is derived from an EMBL/GenBank/DDBJ whole genome shotgun (WGS) entry which is preliminary data.</text>
</comment>
<dbReference type="EMBL" id="JAUZQC010000022">
    <property type="protein sequence ID" value="KAK5850655.1"/>
    <property type="molecule type" value="Genomic_DNA"/>
</dbReference>
<dbReference type="Proteomes" id="UP001346869">
    <property type="component" value="Unassembled WGS sequence"/>
</dbReference>
<dbReference type="AlphaFoldDB" id="A0AAN7WW71"/>
<dbReference type="PANTHER" id="PTHR10511:SF2">
    <property type="entry name" value="GRANULOCYTE COLONY-STIMULATING FACTOR"/>
    <property type="match status" value="1"/>
</dbReference>
<keyword evidence="1" id="KW-0732">Signal</keyword>
<feature type="signal peptide" evidence="1">
    <location>
        <begin position="1"/>
        <end position="19"/>
    </location>
</feature>
<accession>A0AAN7WW71</accession>
<evidence type="ECO:0000256" key="1">
    <source>
        <dbReference type="SAM" id="SignalP"/>
    </source>
</evidence>
<dbReference type="Gene3D" id="1.20.1250.10">
    <property type="match status" value="1"/>
</dbReference>
<dbReference type="GO" id="GO:0005125">
    <property type="term" value="F:cytokine activity"/>
    <property type="evidence" value="ECO:0007669"/>
    <property type="project" value="InterPro"/>
</dbReference>
<reference evidence="2 3" key="2">
    <citation type="journal article" date="2023" name="Mol. Biol. Evol.">
        <title>Genomics of Secondarily Temperate Adaptation in the Only Non-Antarctic Icefish.</title>
        <authorList>
            <person name="Rivera-Colon A.G."/>
            <person name="Rayamajhi N."/>
            <person name="Minhas B.F."/>
            <person name="Madrigal G."/>
            <person name="Bilyk K.T."/>
            <person name="Yoon V."/>
            <person name="Hune M."/>
            <person name="Gregory S."/>
            <person name="Cheng C.H.C."/>
            <person name="Catchen J.M."/>
        </authorList>
    </citation>
    <scope>NUCLEOTIDE SEQUENCE [LARGE SCALE GENOMIC DNA]</scope>
    <source>
        <strain evidence="2">JMC-PN-2008</strain>
    </source>
</reference>
<gene>
    <name evidence="2" type="ORF">PBY51_001514</name>
</gene>
<proteinExistence type="predicted"/>
<feature type="chain" id="PRO_5042848670" evidence="1">
    <location>
        <begin position="20"/>
        <end position="210"/>
    </location>
</feature>
<dbReference type="InterPro" id="IPR009079">
    <property type="entry name" value="4_helix_cytokine-like_core"/>
</dbReference>
<reference evidence="2 3" key="1">
    <citation type="journal article" date="2023" name="Genes (Basel)">
        <title>Chromosome-Level Genome Assembly and Circadian Gene Repertoire of the Patagonia Blennie Eleginops maclovinus-The Closest Ancestral Proxy of Antarctic Cryonotothenioids.</title>
        <authorList>
            <person name="Cheng C.C."/>
            <person name="Rivera-Colon A.G."/>
            <person name="Minhas B.F."/>
            <person name="Wilson L."/>
            <person name="Rayamajhi N."/>
            <person name="Vargas-Chacoff L."/>
            <person name="Catchen J.M."/>
        </authorList>
    </citation>
    <scope>NUCLEOTIDE SEQUENCE [LARGE SCALE GENOMIC DNA]</scope>
    <source>
        <strain evidence="2">JMC-PN-2008</strain>
    </source>
</reference>
<protein>
    <submittedName>
        <fullName evidence="2">Uncharacterized protein</fullName>
    </submittedName>
</protein>
<organism evidence="2 3">
    <name type="scientific">Eleginops maclovinus</name>
    <name type="common">Patagonian blennie</name>
    <name type="synonym">Eleginus maclovinus</name>
    <dbReference type="NCBI Taxonomy" id="56733"/>
    <lineage>
        <taxon>Eukaryota</taxon>
        <taxon>Metazoa</taxon>
        <taxon>Chordata</taxon>
        <taxon>Craniata</taxon>
        <taxon>Vertebrata</taxon>
        <taxon>Euteleostomi</taxon>
        <taxon>Actinopterygii</taxon>
        <taxon>Neopterygii</taxon>
        <taxon>Teleostei</taxon>
        <taxon>Neoteleostei</taxon>
        <taxon>Acanthomorphata</taxon>
        <taxon>Eupercaria</taxon>
        <taxon>Perciformes</taxon>
        <taxon>Notothenioidei</taxon>
        <taxon>Eleginopidae</taxon>
        <taxon>Eleginops</taxon>
    </lineage>
</organism>
<sequence>MNILIVFALHCSMATIARSAPLRPEMRALVEGAQFQGIVQRSRSLIEKILLSIPGTHTDCIHIETLKLNSSENAQFVTMASTIGILPAPVLRVVSENFTLETSLRHMSEGLQLHRALLSSISPRLEKRDRVIGLQADIRDLVSQINKMRKMAQGEVVVQPSPTPMALRLPGEYEVQVAAHLTLVQLQSFGQDVVRCLRGLDRSNDEETES</sequence>
<name>A0AAN7WW71_ELEMC</name>
<dbReference type="PANTHER" id="PTHR10511">
    <property type="entry name" value="GRANULOCYTE COLONY-STIMULATING FACTOR"/>
    <property type="match status" value="1"/>
</dbReference>
<dbReference type="GO" id="GO:0045639">
    <property type="term" value="P:positive regulation of myeloid cell differentiation"/>
    <property type="evidence" value="ECO:0007669"/>
    <property type="project" value="InterPro"/>
</dbReference>
<dbReference type="SUPFAM" id="SSF47266">
    <property type="entry name" value="4-helical cytokines"/>
    <property type="match status" value="1"/>
</dbReference>
<evidence type="ECO:0000313" key="2">
    <source>
        <dbReference type="EMBL" id="KAK5850655.1"/>
    </source>
</evidence>